<dbReference type="Pfam" id="PF17863">
    <property type="entry name" value="AAA_lid_2"/>
    <property type="match status" value="1"/>
</dbReference>
<evidence type="ECO:0000256" key="2">
    <source>
        <dbReference type="ARBA" id="ARBA00023444"/>
    </source>
</evidence>
<feature type="domain" description="ChlI/MoxR AAA lid" evidence="4">
    <location>
        <begin position="335"/>
        <end position="362"/>
    </location>
</feature>
<dbReference type="AlphaFoldDB" id="A0A0G4GAA1"/>
<dbReference type="GO" id="GO:0016851">
    <property type="term" value="F:magnesium chelatase activity"/>
    <property type="evidence" value="ECO:0007669"/>
    <property type="project" value="UniProtKB-EC"/>
</dbReference>
<feature type="compositionally biased region" description="Low complexity" evidence="3">
    <location>
        <begin position="461"/>
        <end position="503"/>
    </location>
</feature>
<dbReference type="EC" id="6.6.1.1" evidence="1"/>
<feature type="compositionally biased region" description="Low complexity" evidence="3">
    <location>
        <begin position="666"/>
        <end position="680"/>
    </location>
</feature>
<feature type="compositionally biased region" description="Polar residues" evidence="3">
    <location>
        <begin position="802"/>
        <end position="811"/>
    </location>
</feature>
<reference evidence="5" key="1">
    <citation type="submission" date="2014-11" db="EMBL/GenBank/DDBJ databases">
        <authorList>
            <person name="Otto D Thomas"/>
            <person name="Naeem Raeece"/>
        </authorList>
    </citation>
    <scope>NUCLEOTIDE SEQUENCE</scope>
</reference>
<protein>
    <recommendedName>
        <fullName evidence="1">magnesium chelatase</fullName>
        <ecNumber evidence="1">6.6.1.1</ecNumber>
    </recommendedName>
</protein>
<dbReference type="VEuPathDB" id="CryptoDB:Cvel_20932"/>
<sequence>MHGRSSNSSKFSSVAYHAMLCLFSGKHLLIRTPCTPRGSNESQSQAAAKEVLVKEVAEALQTLWPSVYICEIGNSISLSDIFLTMPVKRQMGGGRARERPHEIQIPNVLILQGLDRASIQLQQDLALLLETTCLELKGNSNSQAVGGGAPFVLQLPSPFLIVGLVQSCLPLKVRVLDAFLFFLADDPQPGGEERDNDQGGHGGQAYRNNENGGGGIRIHFEDGFPPGSPGMMPGSFEGPSRRGLQPVDEACLKLAERVLSDEEDMSRIRKVHVDMRVDQYIRDVIVHLRNSPLVRSGRQAAPILAAFLSAAERGTRRSGTLSGEAYSKRTKGGAVFVTPQHVKAVAPSVLAHRIKPAQHPAPELLNDPSMSSDPLQHFGPGGSPVGGGRGGGNRRDGERDAVLLFGDGGLRGAPQAGGFFSSGMGTGVGASDSSRRRKPTGGGGGSSSLDSSSSARRRGSSSDSLNSSANSAETSSSSASAESSHSAASSASSSNSARESTSSMKKEEKEIHLLEPPSQMIRKDERERGGQKEKTNQSTNSDLSDTNRDHPNSSHRPSTHQRIQSSPSATRDRSTSRKHTPQRSHPVIIPASDADDEKPPAPAAQAQPKRGAPAFLRRLSRGASALNVEERERENEQPSGSTSVPHGNRRRKGRSSTCGADGSGTGSMAAAAAAAATAAGEEGEAGGPSRHRLGSQDSRMAFARFKRGMRWSFSNLMGDDEKDEGVEGQRGGNSQGGVALASLNARSVGASAHVDGSGFNDEAAAAAASAFAKGRHRRSSSPLSALLVPIQAAGGGGQQSQNVANTPTGKRQGTGGKMWSALFPWASPGGPEKGGGAFGEEEGGNQEAPSDMPTPMLYTPTGRTATRLRPTPRFRSLVEICRGLGAPRCVGIGGRTLTTVDEFDAVRWSLNELTVPQGVYL</sequence>
<feature type="region of interest" description="Disordered" evidence="3">
    <location>
        <begin position="360"/>
        <end position="399"/>
    </location>
</feature>
<evidence type="ECO:0000256" key="3">
    <source>
        <dbReference type="SAM" id="MobiDB-lite"/>
    </source>
</evidence>
<gene>
    <name evidence="5" type="ORF">Cvel_20932</name>
</gene>
<evidence type="ECO:0000256" key="1">
    <source>
        <dbReference type="ARBA" id="ARBA00012825"/>
    </source>
</evidence>
<dbReference type="EMBL" id="CDMZ01001018">
    <property type="protein sequence ID" value="CEM25809.1"/>
    <property type="molecule type" value="Genomic_DNA"/>
</dbReference>
<dbReference type="Gene3D" id="1.10.8.80">
    <property type="entry name" value="Magnesium chelatase subunit I, C-Terminal domain"/>
    <property type="match status" value="1"/>
</dbReference>
<feature type="region of interest" description="Disordered" evidence="3">
    <location>
        <begin position="793"/>
        <end position="855"/>
    </location>
</feature>
<organism evidence="5">
    <name type="scientific">Chromera velia CCMP2878</name>
    <dbReference type="NCBI Taxonomy" id="1169474"/>
    <lineage>
        <taxon>Eukaryota</taxon>
        <taxon>Sar</taxon>
        <taxon>Alveolata</taxon>
        <taxon>Colpodellida</taxon>
        <taxon>Chromeraceae</taxon>
        <taxon>Chromera</taxon>
    </lineage>
</organism>
<feature type="region of interest" description="Disordered" evidence="3">
    <location>
        <begin position="415"/>
        <end position="697"/>
    </location>
</feature>
<feature type="compositionally biased region" description="Polar residues" evidence="3">
    <location>
        <begin position="554"/>
        <end position="569"/>
    </location>
</feature>
<feature type="compositionally biased region" description="Low complexity" evidence="3">
    <location>
        <begin position="223"/>
        <end position="238"/>
    </location>
</feature>
<feature type="region of interest" description="Disordered" evidence="3">
    <location>
        <begin position="187"/>
        <end position="242"/>
    </location>
</feature>
<feature type="compositionally biased region" description="Gly residues" evidence="3">
    <location>
        <begin position="379"/>
        <end position="391"/>
    </location>
</feature>
<feature type="compositionally biased region" description="Basic and acidic residues" evidence="3">
    <location>
        <begin position="521"/>
        <end position="535"/>
    </location>
</feature>
<comment type="pathway">
    <text evidence="2">Porphyrin-containing compound metabolism.</text>
</comment>
<name>A0A0G4GAA1_9ALVE</name>
<evidence type="ECO:0000313" key="5">
    <source>
        <dbReference type="EMBL" id="CEM25809.1"/>
    </source>
</evidence>
<feature type="compositionally biased region" description="Basic and acidic residues" evidence="3">
    <location>
        <begin position="504"/>
        <end position="513"/>
    </location>
</feature>
<dbReference type="InterPro" id="IPR041628">
    <property type="entry name" value="ChlI/MoxR_AAA_lid"/>
</dbReference>
<feature type="compositionally biased region" description="Low complexity" evidence="3">
    <location>
        <begin position="603"/>
        <end position="614"/>
    </location>
</feature>
<accession>A0A0G4GAA1</accession>
<evidence type="ECO:0000259" key="4">
    <source>
        <dbReference type="Pfam" id="PF17863"/>
    </source>
</evidence>
<proteinExistence type="predicted"/>